<organism evidence="1">
    <name type="scientific">Fagus sylvatica</name>
    <name type="common">Beechnut</name>
    <dbReference type="NCBI Taxonomy" id="28930"/>
    <lineage>
        <taxon>Eukaryota</taxon>
        <taxon>Viridiplantae</taxon>
        <taxon>Streptophyta</taxon>
        <taxon>Embryophyta</taxon>
        <taxon>Tracheophyta</taxon>
        <taxon>Spermatophyta</taxon>
        <taxon>Magnoliopsida</taxon>
        <taxon>eudicotyledons</taxon>
        <taxon>Gunneridae</taxon>
        <taxon>Pentapetalae</taxon>
        <taxon>rosids</taxon>
        <taxon>fabids</taxon>
        <taxon>Fagales</taxon>
        <taxon>Fagaceae</taxon>
        <taxon>Fagus</taxon>
    </lineage>
</organism>
<evidence type="ECO:0000313" key="1">
    <source>
        <dbReference type="EMBL" id="SPD08612.1"/>
    </source>
</evidence>
<proteinExistence type="predicted"/>
<gene>
    <name evidence="1" type="ORF">FSB_LOCUS36494</name>
</gene>
<name>A0A2N9H907_FAGSY</name>
<dbReference type="AlphaFoldDB" id="A0A2N9H907"/>
<reference evidence="1" key="1">
    <citation type="submission" date="2018-02" db="EMBL/GenBank/DDBJ databases">
        <authorList>
            <person name="Cohen D.B."/>
            <person name="Kent A.D."/>
        </authorList>
    </citation>
    <scope>NUCLEOTIDE SEQUENCE</scope>
</reference>
<sequence length="58" mass="6477">MSLAASSPRRRASEWNATKAGDFRFNISLIAIEIKIELCPGLRFTTATLIHSEPRSML</sequence>
<accession>A0A2N9H907</accession>
<protein>
    <submittedName>
        <fullName evidence="1">Uncharacterized protein</fullName>
    </submittedName>
</protein>
<dbReference type="EMBL" id="OIVN01003073">
    <property type="protein sequence ID" value="SPD08612.1"/>
    <property type="molecule type" value="Genomic_DNA"/>
</dbReference>